<organism evidence="9 10">
    <name type="scientific">Candidatus Blautia gallistercoris</name>
    <dbReference type="NCBI Taxonomy" id="2838490"/>
    <lineage>
        <taxon>Bacteria</taxon>
        <taxon>Bacillati</taxon>
        <taxon>Bacillota</taxon>
        <taxon>Clostridia</taxon>
        <taxon>Lachnospirales</taxon>
        <taxon>Lachnospiraceae</taxon>
        <taxon>Blautia</taxon>
    </lineage>
</organism>
<dbReference type="InterPro" id="IPR012394">
    <property type="entry name" value="Aldehyde_DH_NAD(P)"/>
</dbReference>
<dbReference type="InterPro" id="IPR029510">
    <property type="entry name" value="Ald_DH_CS_GLU"/>
</dbReference>
<evidence type="ECO:0000256" key="4">
    <source>
        <dbReference type="PIRNR" id="PIRNR036492"/>
    </source>
</evidence>
<dbReference type="InterPro" id="IPR016162">
    <property type="entry name" value="Ald_DH_N"/>
</dbReference>
<dbReference type="PANTHER" id="PTHR43570:SF16">
    <property type="entry name" value="ALDEHYDE DEHYDROGENASE TYPE III, ISOFORM Q"/>
    <property type="match status" value="1"/>
</dbReference>
<keyword evidence="2 4" id="KW-0560">Oxidoreductase</keyword>
<comment type="similarity">
    <text evidence="1 4 7">Belongs to the aldehyde dehydrogenase family.</text>
</comment>
<dbReference type="Gene3D" id="3.40.605.10">
    <property type="entry name" value="Aldehyde Dehydrogenase, Chain A, domain 1"/>
    <property type="match status" value="1"/>
</dbReference>
<evidence type="ECO:0000259" key="8">
    <source>
        <dbReference type="Pfam" id="PF00171"/>
    </source>
</evidence>
<evidence type="ECO:0000313" key="9">
    <source>
        <dbReference type="EMBL" id="HIX58666.1"/>
    </source>
</evidence>
<gene>
    <name evidence="9" type="ORF">IAA45_02995</name>
</gene>
<dbReference type="FunFam" id="3.40.605.10:FF:000004">
    <property type="entry name" value="Aldehyde dehydrogenase"/>
    <property type="match status" value="1"/>
</dbReference>
<dbReference type="Proteomes" id="UP000886817">
    <property type="component" value="Unassembled WGS sequence"/>
</dbReference>
<dbReference type="InterPro" id="IPR015590">
    <property type="entry name" value="Aldehyde_DH_dom"/>
</dbReference>
<feature type="active site" evidence="5">
    <location>
        <position position="243"/>
    </location>
</feature>
<dbReference type="InterPro" id="IPR016163">
    <property type="entry name" value="Ald_DH_C"/>
</dbReference>
<sequence length="454" mass="51167">MTEKEILRKQKKFFAAGQTRSVVFRRQALQRLRMEMHKQEKELFAALKEDLGKSQAEAYMTELGLVYDEIAYACRHLKQWSRRKRRQTAMLLLPGKCYEYREPYGSVLILAPWNYPLLLCLVPLIGALAAGNCAVVKPSELAGATSAALENLIRQCFPQEYVAVVQGDREVSTRLLQEPFDFIFYTGGERVGKIVMEAAARHLTPVCLELGGKSPCIVDDTANIKLAARRIVYGKLVNAGQTCVAPDYLFVHVRVKEQLIAYMIHDIRKFLGDQPLLSEKYPSIINAAHTRRLMGLLEGEKILYGGKQKGNRIEPTLVEPSALDTPIMQEEIFGPLLPVFTYEDLDEVLEFISECPKPLALYFFSEDKQAQKRVLEEVSFGGGCINDTLLHVASHHLRFGGVGSSGMGSYHGKYSFDLFSHKKSILQQSTCVDLPLRYHPCYGLALALLKRIMK</sequence>
<reference evidence="9" key="1">
    <citation type="journal article" date="2021" name="PeerJ">
        <title>Extensive microbial diversity within the chicken gut microbiome revealed by metagenomics and culture.</title>
        <authorList>
            <person name="Gilroy R."/>
            <person name="Ravi A."/>
            <person name="Getino M."/>
            <person name="Pursley I."/>
            <person name="Horton D.L."/>
            <person name="Alikhan N.F."/>
            <person name="Baker D."/>
            <person name="Gharbi K."/>
            <person name="Hall N."/>
            <person name="Watson M."/>
            <person name="Adriaenssens E.M."/>
            <person name="Foster-Nyarko E."/>
            <person name="Jarju S."/>
            <person name="Secka A."/>
            <person name="Antonio M."/>
            <person name="Oren A."/>
            <person name="Chaudhuri R.R."/>
            <person name="La Ragione R."/>
            <person name="Hildebrand F."/>
            <person name="Pallen M.J."/>
        </authorList>
    </citation>
    <scope>NUCLEOTIDE SEQUENCE</scope>
    <source>
        <strain evidence="9">ChiSjej1B19-8411</strain>
    </source>
</reference>
<feature type="domain" description="Aldehyde dehydrogenase" evidence="8">
    <location>
        <begin position="14"/>
        <end position="425"/>
    </location>
</feature>
<dbReference type="PROSITE" id="PS00070">
    <property type="entry name" value="ALDEHYDE_DEHYDR_CYS"/>
    <property type="match status" value="1"/>
</dbReference>
<dbReference type="CDD" id="cd07136">
    <property type="entry name" value="ALDH_YwdH-P39616"/>
    <property type="match status" value="1"/>
</dbReference>
<dbReference type="InterPro" id="IPR016160">
    <property type="entry name" value="Ald_DH_CS_CYS"/>
</dbReference>
<dbReference type="GO" id="GO:0005737">
    <property type="term" value="C:cytoplasm"/>
    <property type="evidence" value="ECO:0007669"/>
    <property type="project" value="TreeGrafter"/>
</dbReference>
<evidence type="ECO:0000256" key="3">
    <source>
        <dbReference type="ARBA" id="ARBA00023027"/>
    </source>
</evidence>
<dbReference type="Pfam" id="PF00171">
    <property type="entry name" value="Aldedh"/>
    <property type="match status" value="1"/>
</dbReference>
<protein>
    <recommendedName>
        <fullName evidence="4">Aldehyde dehydrogenase</fullName>
    </recommendedName>
</protein>
<dbReference type="GO" id="GO:0004029">
    <property type="term" value="F:aldehyde dehydrogenase (NAD+) activity"/>
    <property type="evidence" value="ECO:0007669"/>
    <property type="project" value="TreeGrafter"/>
</dbReference>
<evidence type="ECO:0000256" key="2">
    <source>
        <dbReference type="ARBA" id="ARBA00023002"/>
    </source>
</evidence>
<dbReference type="SUPFAM" id="SSF53720">
    <property type="entry name" value="ALDH-like"/>
    <property type="match status" value="1"/>
</dbReference>
<comment type="caution">
    <text evidence="9">The sequence shown here is derived from an EMBL/GenBank/DDBJ whole genome shotgun (WGS) entry which is preliminary data.</text>
</comment>
<dbReference type="PIRSF" id="PIRSF036492">
    <property type="entry name" value="ALDH"/>
    <property type="match status" value="1"/>
</dbReference>
<reference evidence="9" key="2">
    <citation type="submission" date="2021-04" db="EMBL/GenBank/DDBJ databases">
        <authorList>
            <person name="Gilroy R."/>
        </authorList>
    </citation>
    <scope>NUCLEOTIDE SEQUENCE</scope>
    <source>
        <strain evidence="9">ChiSjej1B19-8411</strain>
    </source>
</reference>
<dbReference type="GO" id="GO:0006081">
    <property type="term" value="P:aldehyde metabolic process"/>
    <property type="evidence" value="ECO:0007669"/>
    <property type="project" value="InterPro"/>
</dbReference>
<evidence type="ECO:0000313" key="10">
    <source>
        <dbReference type="Proteomes" id="UP000886817"/>
    </source>
</evidence>
<dbReference type="FunFam" id="3.40.309.10:FF:000003">
    <property type="entry name" value="Aldehyde dehydrogenase"/>
    <property type="match status" value="1"/>
</dbReference>
<dbReference type="PROSITE" id="PS00687">
    <property type="entry name" value="ALDEHYDE_DEHYDR_GLU"/>
    <property type="match status" value="1"/>
</dbReference>
<dbReference type="EMBL" id="DXEX01000072">
    <property type="protein sequence ID" value="HIX58666.1"/>
    <property type="molecule type" value="Genomic_DNA"/>
</dbReference>
<accession>A0A9D1WGD2</accession>
<dbReference type="AlphaFoldDB" id="A0A9D1WGD2"/>
<evidence type="ECO:0000256" key="7">
    <source>
        <dbReference type="RuleBase" id="RU003345"/>
    </source>
</evidence>
<feature type="active site" evidence="5 6">
    <location>
        <position position="209"/>
    </location>
</feature>
<keyword evidence="3" id="KW-0520">NAD</keyword>
<proteinExistence type="inferred from homology"/>
<dbReference type="InterPro" id="IPR016161">
    <property type="entry name" value="Ald_DH/histidinol_DH"/>
</dbReference>
<name>A0A9D1WGD2_9FIRM</name>
<evidence type="ECO:0000256" key="1">
    <source>
        <dbReference type="ARBA" id="ARBA00009986"/>
    </source>
</evidence>
<dbReference type="Gene3D" id="3.40.309.10">
    <property type="entry name" value="Aldehyde Dehydrogenase, Chain A, domain 2"/>
    <property type="match status" value="1"/>
</dbReference>
<evidence type="ECO:0000256" key="6">
    <source>
        <dbReference type="PROSITE-ProRule" id="PRU10007"/>
    </source>
</evidence>
<dbReference type="PANTHER" id="PTHR43570">
    <property type="entry name" value="ALDEHYDE DEHYDROGENASE"/>
    <property type="match status" value="1"/>
</dbReference>
<evidence type="ECO:0000256" key="5">
    <source>
        <dbReference type="PIRSR" id="PIRSR036492-1"/>
    </source>
</evidence>